<keyword evidence="5" id="KW-0378">Hydrolase</keyword>
<comment type="caution">
    <text evidence="5">The sequence shown here is derived from an EMBL/GenBank/DDBJ whole genome shotgun (WGS) entry which is preliminary data.</text>
</comment>
<feature type="domain" description="Type I restriction modification DNA specificity" evidence="4">
    <location>
        <begin position="2"/>
        <end position="181"/>
    </location>
</feature>
<dbReference type="Gene3D" id="1.10.287.1120">
    <property type="entry name" value="Bipartite methylase S protein"/>
    <property type="match status" value="1"/>
</dbReference>
<feature type="domain" description="Type I restriction modification DNA specificity" evidence="4">
    <location>
        <begin position="263"/>
        <end position="405"/>
    </location>
</feature>
<dbReference type="Proteomes" id="UP001272325">
    <property type="component" value="Unassembled WGS sequence"/>
</dbReference>
<dbReference type="InterPro" id="IPR044946">
    <property type="entry name" value="Restrct_endonuc_typeI_TRD_sf"/>
</dbReference>
<evidence type="ECO:0000256" key="3">
    <source>
        <dbReference type="ARBA" id="ARBA00023125"/>
    </source>
</evidence>
<proteinExistence type="inferred from homology"/>
<dbReference type="CDD" id="cd17246">
    <property type="entry name" value="RMtype1_S_SonII-TRD2-CR2_like"/>
    <property type="match status" value="1"/>
</dbReference>
<dbReference type="PANTHER" id="PTHR30408">
    <property type="entry name" value="TYPE-1 RESTRICTION ENZYME ECOKI SPECIFICITY PROTEIN"/>
    <property type="match status" value="1"/>
</dbReference>
<comment type="similarity">
    <text evidence="1">Belongs to the type-I restriction system S methylase family.</text>
</comment>
<dbReference type="Pfam" id="PF01420">
    <property type="entry name" value="Methylase_S"/>
    <property type="match status" value="2"/>
</dbReference>
<dbReference type="SUPFAM" id="SSF116734">
    <property type="entry name" value="DNA methylase specificity domain"/>
    <property type="match status" value="2"/>
</dbReference>
<sequence length="423" mass="47339">MSDFWEVRIQDIAEVLVSNVDKKSYAGQKAVVLCNYMDVYSNDYISSDLNFMESTASEAEIKKFSLRKGDVVITKDSESPFDIGIPSVVTEDIDDLVCGYHLAIIRPNLDKVDPLFLAKQLSSEKSTRYFARVAAGSTRFGLSIGSIHALPIQITSLEVQKKIGEIGLTIDNQIEATQALIDKYTAIKQGMMADLFSRGIDPDTKALRPTFEEAPELYHETPLGMLPKGWNVDTLSKLAEKITDGDHHTPERSSEGRYLLSARNIHDGYLDFSKVDYVPEYEYQRMIKRCFPEAGDIFISCSGSIGRVCEVPENFSCALVRSVALVKLDNNLVQSSYICWWLRTEKMQKAMINSALQAAQPNLFQGAIEQLDVVICAPEEQLLISERLNVIENMMLLNKSDLKKLKVQKAGLMQDLLTGKVPV</sequence>
<keyword evidence="2" id="KW-0680">Restriction system</keyword>
<protein>
    <submittedName>
        <fullName evidence="5">Restriction endonuclease subunit S</fullName>
    </submittedName>
</protein>
<evidence type="ECO:0000256" key="2">
    <source>
        <dbReference type="ARBA" id="ARBA00022747"/>
    </source>
</evidence>
<evidence type="ECO:0000313" key="5">
    <source>
        <dbReference type="EMBL" id="MDW6016319.1"/>
    </source>
</evidence>
<organism evidence="5 6">
    <name type="scientific">Vibrio plantisponsor</name>
    <dbReference type="NCBI Taxonomy" id="664643"/>
    <lineage>
        <taxon>Bacteria</taxon>
        <taxon>Pseudomonadati</taxon>
        <taxon>Pseudomonadota</taxon>
        <taxon>Gammaproteobacteria</taxon>
        <taxon>Vibrionales</taxon>
        <taxon>Vibrionaceae</taxon>
        <taxon>Vibrio</taxon>
    </lineage>
</organism>
<evidence type="ECO:0000259" key="4">
    <source>
        <dbReference type="Pfam" id="PF01420"/>
    </source>
</evidence>
<dbReference type="PANTHER" id="PTHR30408:SF12">
    <property type="entry name" value="TYPE I RESTRICTION ENZYME MJAVIII SPECIFICITY SUBUNIT"/>
    <property type="match status" value="1"/>
</dbReference>
<keyword evidence="3" id="KW-0238">DNA-binding</keyword>
<gene>
    <name evidence="5" type="ORF">SBW85_00855</name>
</gene>
<evidence type="ECO:0000256" key="1">
    <source>
        <dbReference type="ARBA" id="ARBA00010923"/>
    </source>
</evidence>
<dbReference type="EMBL" id="JAWRCN010000001">
    <property type="protein sequence ID" value="MDW6016319.1"/>
    <property type="molecule type" value="Genomic_DNA"/>
</dbReference>
<name>A0ABU4IGD7_9VIBR</name>
<keyword evidence="5" id="KW-0255">Endonuclease</keyword>
<reference evidence="5 6" key="1">
    <citation type="submission" date="2023-11" db="EMBL/GenBank/DDBJ databases">
        <title>Plant-associative lifestyle of Vibrio porteresiae and its evolutionary dynamics.</title>
        <authorList>
            <person name="Rameshkumar N."/>
            <person name="Kirti K."/>
        </authorList>
    </citation>
    <scope>NUCLEOTIDE SEQUENCE [LARGE SCALE GENOMIC DNA]</scope>
    <source>
        <strain evidence="5 6">MSSRF60</strain>
    </source>
</reference>
<dbReference type="InterPro" id="IPR000055">
    <property type="entry name" value="Restrct_endonuc_typeI_TRD"/>
</dbReference>
<dbReference type="Gene3D" id="3.90.220.20">
    <property type="entry name" value="DNA methylase specificity domains"/>
    <property type="match status" value="2"/>
</dbReference>
<dbReference type="InterPro" id="IPR052021">
    <property type="entry name" value="Type-I_RS_S_subunit"/>
</dbReference>
<dbReference type="RefSeq" id="WP_171138699.1">
    <property type="nucleotide sequence ID" value="NZ_AP024893.1"/>
</dbReference>
<keyword evidence="6" id="KW-1185">Reference proteome</keyword>
<dbReference type="GO" id="GO:0004519">
    <property type="term" value="F:endonuclease activity"/>
    <property type="evidence" value="ECO:0007669"/>
    <property type="project" value="UniProtKB-KW"/>
</dbReference>
<evidence type="ECO:0000313" key="6">
    <source>
        <dbReference type="Proteomes" id="UP001272325"/>
    </source>
</evidence>
<accession>A0ABU4IGD7</accession>
<keyword evidence="5" id="KW-0540">Nuclease</keyword>